<evidence type="ECO:0000256" key="1">
    <source>
        <dbReference type="SAM" id="MobiDB-lite"/>
    </source>
</evidence>
<gene>
    <name evidence="3" type="ORF">ACA1_365020</name>
</gene>
<evidence type="ECO:0000313" key="3">
    <source>
        <dbReference type="EMBL" id="ELR13954.1"/>
    </source>
</evidence>
<keyword evidence="2" id="KW-0812">Transmembrane</keyword>
<dbReference type="AlphaFoldDB" id="L8GM95"/>
<keyword evidence="2" id="KW-1133">Transmembrane helix</keyword>
<organism evidence="3 4">
    <name type="scientific">Acanthamoeba castellanii (strain ATCC 30010 / Neff)</name>
    <dbReference type="NCBI Taxonomy" id="1257118"/>
    <lineage>
        <taxon>Eukaryota</taxon>
        <taxon>Amoebozoa</taxon>
        <taxon>Discosea</taxon>
        <taxon>Longamoebia</taxon>
        <taxon>Centramoebida</taxon>
        <taxon>Acanthamoebidae</taxon>
        <taxon>Acanthamoeba</taxon>
    </lineage>
</organism>
<dbReference type="KEGG" id="acan:ACA1_365020"/>
<name>L8GM95_ACACF</name>
<dbReference type="GeneID" id="14914620"/>
<feature type="region of interest" description="Disordered" evidence="1">
    <location>
        <begin position="1"/>
        <end position="25"/>
    </location>
</feature>
<evidence type="ECO:0000313" key="4">
    <source>
        <dbReference type="Proteomes" id="UP000011083"/>
    </source>
</evidence>
<feature type="transmembrane region" description="Helical" evidence="2">
    <location>
        <begin position="43"/>
        <end position="66"/>
    </location>
</feature>
<dbReference type="Proteomes" id="UP000011083">
    <property type="component" value="Unassembled WGS sequence"/>
</dbReference>
<dbReference type="RefSeq" id="XP_004335967.1">
    <property type="nucleotide sequence ID" value="XM_004335919.1"/>
</dbReference>
<accession>L8GM95</accession>
<evidence type="ECO:0008006" key="5">
    <source>
        <dbReference type="Google" id="ProtNLM"/>
    </source>
</evidence>
<dbReference type="VEuPathDB" id="AmoebaDB:ACA1_365020"/>
<keyword evidence="2" id="KW-0472">Membrane</keyword>
<reference evidence="3 4" key="1">
    <citation type="journal article" date="2013" name="Genome Biol.">
        <title>Genome of Acanthamoeba castellanii highlights extensive lateral gene transfer and early evolution of tyrosine kinase signaling.</title>
        <authorList>
            <person name="Clarke M."/>
            <person name="Lohan A.J."/>
            <person name="Liu B."/>
            <person name="Lagkouvardos I."/>
            <person name="Roy S."/>
            <person name="Zafar N."/>
            <person name="Bertelli C."/>
            <person name="Schilde C."/>
            <person name="Kianianmomeni A."/>
            <person name="Burglin T.R."/>
            <person name="Frech C."/>
            <person name="Turcotte B."/>
            <person name="Kopec K.O."/>
            <person name="Synnott J.M."/>
            <person name="Choo C."/>
            <person name="Paponov I."/>
            <person name="Finkler A."/>
            <person name="Soon Heng Tan C."/>
            <person name="Hutchins A.P."/>
            <person name="Weinmeier T."/>
            <person name="Rattei T."/>
            <person name="Chu J.S."/>
            <person name="Gimenez G."/>
            <person name="Irimia M."/>
            <person name="Rigden D.J."/>
            <person name="Fitzpatrick D.A."/>
            <person name="Lorenzo-Morales J."/>
            <person name="Bateman A."/>
            <person name="Chiu C.H."/>
            <person name="Tang P."/>
            <person name="Hegemann P."/>
            <person name="Fromm H."/>
            <person name="Raoult D."/>
            <person name="Greub G."/>
            <person name="Miranda-Saavedra D."/>
            <person name="Chen N."/>
            <person name="Nash P."/>
            <person name="Ginger M.L."/>
            <person name="Horn M."/>
            <person name="Schaap P."/>
            <person name="Caler L."/>
            <person name="Loftus B."/>
        </authorList>
    </citation>
    <scope>NUCLEOTIDE SEQUENCE [LARGE SCALE GENOMIC DNA]</scope>
    <source>
        <strain evidence="3 4">Neff</strain>
    </source>
</reference>
<dbReference type="EMBL" id="KB008073">
    <property type="protein sequence ID" value="ELR13954.1"/>
    <property type="molecule type" value="Genomic_DNA"/>
</dbReference>
<evidence type="ECO:0000256" key="2">
    <source>
        <dbReference type="SAM" id="Phobius"/>
    </source>
</evidence>
<sequence>MERTDEEVTTPTMSASTTTTTSGEAEIPDYWQRVDSPFSKSTIFAYAGGMLAFGAVCGAAAALVIGQRPPKPSAAKTTTKAGTALCLTGALAVRWVVYTSMGVSTVEEFADKMRRWAPEKAKKVGLVPSRESAYWTQKKLEEEGGAGEEGRRAIGVFEQWFGVKFDEGDNTDDEAAAEAST</sequence>
<proteinExistence type="predicted"/>
<protein>
    <recommendedName>
        <fullName evidence="5">Transmembrane protein</fullName>
    </recommendedName>
</protein>
<keyword evidence="4" id="KW-1185">Reference proteome</keyword>
<feature type="compositionally biased region" description="Low complexity" evidence="1">
    <location>
        <begin position="9"/>
        <end position="22"/>
    </location>
</feature>